<dbReference type="SUPFAM" id="SSF55073">
    <property type="entry name" value="Nucleotide cyclase"/>
    <property type="match status" value="1"/>
</dbReference>
<keyword evidence="3" id="KW-0998">Cell outer membrane</keyword>
<dbReference type="InterPro" id="IPR000160">
    <property type="entry name" value="GGDEF_dom"/>
</dbReference>
<dbReference type="FunFam" id="3.30.70.270:FF:000001">
    <property type="entry name" value="Diguanylate cyclase domain protein"/>
    <property type="match status" value="1"/>
</dbReference>
<dbReference type="PANTHER" id="PTHR40980">
    <property type="entry name" value="PLUG DOMAIN-CONTAINING PROTEIN"/>
    <property type="match status" value="1"/>
</dbReference>
<evidence type="ECO:0000259" key="4">
    <source>
        <dbReference type="PROSITE" id="PS50883"/>
    </source>
</evidence>
<evidence type="ECO:0000313" key="6">
    <source>
        <dbReference type="EMBL" id="GEU28478.1"/>
    </source>
</evidence>
<dbReference type="NCBIfam" id="TIGR01782">
    <property type="entry name" value="TonB-Xanth-Caul"/>
    <property type="match status" value="1"/>
</dbReference>
<dbReference type="Gene3D" id="3.20.20.450">
    <property type="entry name" value="EAL domain"/>
    <property type="match status" value="1"/>
</dbReference>
<name>A0A699GI76_TANCI</name>
<dbReference type="CDD" id="cd01347">
    <property type="entry name" value="ligand_gated_channel"/>
    <property type="match status" value="1"/>
</dbReference>
<evidence type="ECO:0000256" key="1">
    <source>
        <dbReference type="ARBA" id="ARBA00004442"/>
    </source>
</evidence>
<dbReference type="SUPFAM" id="SSF141868">
    <property type="entry name" value="EAL domain-like"/>
    <property type="match status" value="1"/>
</dbReference>
<dbReference type="InterPro" id="IPR010104">
    <property type="entry name" value="TonB_rcpt_bac"/>
</dbReference>
<dbReference type="InterPro" id="IPR012910">
    <property type="entry name" value="Plug_dom"/>
</dbReference>
<evidence type="ECO:0000256" key="3">
    <source>
        <dbReference type="ARBA" id="ARBA00023237"/>
    </source>
</evidence>
<dbReference type="Gene3D" id="2.40.170.20">
    <property type="entry name" value="TonB-dependent receptor, beta-barrel domain"/>
    <property type="match status" value="1"/>
</dbReference>
<keyword evidence="2" id="KW-0472">Membrane</keyword>
<proteinExistence type="predicted"/>
<dbReference type="NCBIfam" id="TIGR00254">
    <property type="entry name" value="GGDEF"/>
    <property type="match status" value="1"/>
</dbReference>
<dbReference type="InterPro" id="IPR036942">
    <property type="entry name" value="Beta-barrel_TonB_sf"/>
</dbReference>
<dbReference type="CDD" id="cd01949">
    <property type="entry name" value="GGDEF"/>
    <property type="match status" value="1"/>
</dbReference>
<feature type="domain" description="EAL" evidence="4">
    <location>
        <begin position="225"/>
        <end position="484"/>
    </location>
</feature>
<gene>
    <name evidence="6" type="ORF">Tci_000456</name>
</gene>
<dbReference type="SMART" id="SM00267">
    <property type="entry name" value="GGDEF"/>
    <property type="match status" value="1"/>
</dbReference>
<dbReference type="EMBL" id="BKCJ010000007">
    <property type="protein sequence ID" value="GEU28478.1"/>
    <property type="molecule type" value="Genomic_DNA"/>
</dbReference>
<dbReference type="PANTHER" id="PTHR40980:SF3">
    <property type="entry name" value="TONB-DEPENDENT RECEPTOR-LIKE BETA-BARREL DOMAIN-CONTAINING PROTEIN"/>
    <property type="match status" value="1"/>
</dbReference>
<dbReference type="Gene3D" id="2.170.130.10">
    <property type="entry name" value="TonB-dependent receptor, plug domain"/>
    <property type="match status" value="1"/>
</dbReference>
<sequence>MNTLLPALAGIAPCLLALWYAEFRTRTLRRRCTQLQTELANHCEAEKRLDFIAHHDSLTGLPNRLQLQLRLEHGMAWARRHDSRLAVLFVDIDRFKEINDTLGHDAGDQVLVQFAQRLRQCVREVDTVARQGGDEFIVLLAELRSAGDAQQVADKILGAIAAPFMIHGEMLEVAASVGVAVYPDDEGDLAELLDKADLAMYAAKQRGRGASARFAPSMQVKAYSRLILEAALRHALEHREFVLAYQPRLDLHEQRITGVKALLRWQHPELGLVMPLDFLPVLEESSLILPVGDWVLATAVDQARRWLAGGTPLRVSVHLSARQLYQKDIARTLDDLLAQAGVPGRYIEIEIAESTLIDRGQLGEELLRALKALGVRIAISDFGTGYASLNYLRRFPVDMVKIDKRLIDELHRAPDGEGSGAAGAMVRSIIAMAHALNMEVLAGGVEDADQMARLTALGCDEAFGFCLSAAVAPAEVDALLAGSCSRSEALTWCPVSGRRAAASNTTARPPPANAARVVARLGDADVAYREGVRRGAPVGDHAGPGGDAGRHAGVVRADVLARIHAYGRAMVAAVAGRVHRLHRVARVAGCSVLAVLAGAAIGPGGGREALRHRLAVAVDVVQHALGVARIGDPQRGIATRTTGAALQRQARLERRIQRRIDVVRRAAHGADRLLTGQQAAKADFDDVVVAQRRPVQRGLRRLAVHRHRSDRVVAVPAGRRGGWQQQAYLQPLAAQLQVVEGDGIGGAKHVAPQFGRDERMQLDAGVGRAYAENFAHHHAQVAADRPQHLARVDHRPAQIRLRLFIGQHRLARQPLEIFHVRQVERGAAQQRVVGSVRHGHVAGHGGRAQAVGGDERPHGAVVVHGHARLLGEDHRCAQRTVRVVGQDAARLVLIGDAVDDGQRLAQPVVLVQRRAVEVAGREAAVHAGVVLPETGVDGALEIARPARVAVGQRGLALFARQAGGQCQRLVVGHVGGQRLGRGHAGQVVGYPRRITLFAPVEERFFAVVQAVGRVVHGQAVVLQRVAQRCQGGRGKRLAFCGRERLERFVGAKGPAHAVGADRPAAAAARILDDLQAVCRACHLRAGLDAGAVAGQLELQRIAHAGGIEHAQTQRRGIRQVAGPHVMPQFAGFEAVAGDRIAAVIAAVADVAHRVALHFHACQRKQGIEGQAAAAHGGQARRFLVTDVLLHGHAFPGADRLRGGLGVGAQHGARVRGCVAHRLLLAVPGHVVRGGAVLRMRQRRQGQRQRGSQRCERSFHAVSRGLRSRTTKLCCRVKVQLLKYNESPAFIGEAWQCGACNTLRPASSIDIESSFSTKFPAERLENVVFLGSHVVDVVHGRSPAAFTMNPVAAGCALFVAALAGPVHAQTADAPVAAASADAPVASVVVSGIRRGIEDAISVKKDASSIVEAISAEDIGKLPDVSIAESISRLPGLAAQRVAGRAQVISVRGLSPDFSTTLLNGREQVSTGDNRSVEFDQYPSELMAGVTVYKTPDAGLVGQGLSGTIDMQTVRPLSFSGRTVALNARGEKNSLGKIGNAKDTGTRFSASYIDQFADRTIGLALGYARLETPILSNETGLYEPWKRDARNGLPAGTFASNGIKAVARSGRNERDGVMGVLQYRPNKQWTSILDVYASRFKAEETANQLEISLEQAESNYNPVVVNNGTIAGGTLNNVRPLVRGIYNKRKDDIRAVGWSNEFKGSEFSVFADLNYSKAKRNELGLENNLQYSNGGATALLDKVNLGYGNGGYSQLTPGLDYSNPANLYVGNTIYGSGYGKMPSVEDELKGAKLTANFRAGGMLEKAFSSFDIGVNYADRSKSKRQPEGNINLVGAPVAVPGSLQYGAVDLGFAGAGSIPTWNVPGMVGQYMSFLPSEDLTYLIPKAWTVNEKVVTTFAKANIEADLTPDVTLRGNIGVQLQHTNQSSDSRYVDNSSGTAVIKPVHDGKSYNDVLPSMNLAFGFDGQQTVRLALAKQLARPRVDQLRSALEINVDTTKGEPNASGGNARLDPWRAKAFDISYEKYFGKKAYLAAAGFFKKLDTYIFTQTKRYDFSSYFPGTYVMTNGLPLNSLTGDYTAAYNGNGGILKGVELSGSMPLNMLTPVLDGFGVSGSATYTESKISIEDPSGSIGSNIPLPGLSKRTTNLTAYYEKDGFETRVSQRRRSDFVGEIGNFSNDRALRYVVGENIIDFQIGYTFNSGAMKGVGLVLQVNNLRNAAYETYNGDRAQQLEYAKYGRTVIAGMNYKF</sequence>
<dbReference type="SMART" id="SM00052">
    <property type="entry name" value="EAL"/>
    <property type="match status" value="1"/>
</dbReference>
<comment type="subcellular location">
    <subcellularLocation>
        <location evidence="1">Cell outer membrane</location>
    </subcellularLocation>
</comment>
<accession>A0A699GI76</accession>
<dbReference type="InterPro" id="IPR001633">
    <property type="entry name" value="EAL_dom"/>
</dbReference>
<reference evidence="6" key="1">
    <citation type="journal article" date="2019" name="Sci. Rep.">
        <title>Draft genome of Tanacetum cinerariifolium, the natural source of mosquito coil.</title>
        <authorList>
            <person name="Yamashiro T."/>
            <person name="Shiraishi A."/>
            <person name="Satake H."/>
            <person name="Nakayama K."/>
        </authorList>
    </citation>
    <scope>NUCLEOTIDE SEQUENCE</scope>
</reference>
<dbReference type="Pfam" id="PF00990">
    <property type="entry name" value="GGDEF"/>
    <property type="match status" value="1"/>
</dbReference>
<protein>
    <submittedName>
        <fullName evidence="6">Uncharacterized signaling protein CC_0091-like</fullName>
    </submittedName>
</protein>
<evidence type="ECO:0000256" key="2">
    <source>
        <dbReference type="ARBA" id="ARBA00023136"/>
    </source>
</evidence>
<dbReference type="Pfam" id="PF07715">
    <property type="entry name" value="Plug"/>
    <property type="match status" value="1"/>
</dbReference>
<dbReference type="InterPro" id="IPR035919">
    <property type="entry name" value="EAL_sf"/>
</dbReference>
<dbReference type="CDD" id="cd01948">
    <property type="entry name" value="EAL"/>
    <property type="match status" value="1"/>
</dbReference>
<comment type="caution">
    <text evidence="6">The sequence shown here is derived from an EMBL/GenBank/DDBJ whole genome shotgun (WGS) entry which is preliminary data.</text>
</comment>
<organism evidence="6">
    <name type="scientific">Tanacetum cinerariifolium</name>
    <name type="common">Dalmatian daisy</name>
    <name type="synonym">Chrysanthemum cinerariifolium</name>
    <dbReference type="NCBI Taxonomy" id="118510"/>
    <lineage>
        <taxon>Eukaryota</taxon>
        <taxon>Viridiplantae</taxon>
        <taxon>Streptophyta</taxon>
        <taxon>Embryophyta</taxon>
        <taxon>Tracheophyta</taxon>
        <taxon>Spermatophyta</taxon>
        <taxon>Magnoliopsida</taxon>
        <taxon>eudicotyledons</taxon>
        <taxon>Gunneridae</taxon>
        <taxon>Pentapetalae</taxon>
        <taxon>asterids</taxon>
        <taxon>campanulids</taxon>
        <taxon>Asterales</taxon>
        <taxon>Asteraceae</taxon>
        <taxon>Asteroideae</taxon>
        <taxon>Anthemideae</taxon>
        <taxon>Anthemidinae</taxon>
        <taxon>Tanacetum</taxon>
    </lineage>
</organism>
<dbReference type="PROSITE" id="PS50887">
    <property type="entry name" value="GGDEF"/>
    <property type="match status" value="1"/>
</dbReference>
<feature type="domain" description="GGDEF" evidence="5">
    <location>
        <begin position="83"/>
        <end position="216"/>
    </location>
</feature>
<dbReference type="PROSITE" id="PS50883">
    <property type="entry name" value="EAL"/>
    <property type="match status" value="1"/>
</dbReference>
<dbReference type="InterPro" id="IPR043128">
    <property type="entry name" value="Rev_trsase/Diguanyl_cyclase"/>
</dbReference>
<dbReference type="InterPro" id="IPR037066">
    <property type="entry name" value="Plug_dom_sf"/>
</dbReference>
<dbReference type="SUPFAM" id="SSF56935">
    <property type="entry name" value="Porins"/>
    <property type="match status" value="1"/>
</dbReference>
<evidence type="ECO:0000259" key="5">
    <source>
        <dbReference type="PROSITE" id="PS50887"/>
    </source>
</evidence>
<dbReference type="InterPro" id="IPR029787">
    <property type="entry name" value="Nucleotide_cyclase"/>
</dbReference>
<dbReference type="Gene3D" id="3.30.70.270">
    <property type="match status" value="1"/>
</dbReference>
<dbReference type="Pfam" id="PF00563">
    <property type="entry name" value="EAL"/>
    <property type="match status" value="1"/>
</dbReference>